<sequence length="175" mass="18534">MIWVFIAVVIVGLIFIIVYNARSSKPAAKKGKAGKEEVQAPDTASDNLGQPAASAAADADAFRSDNASAGQREAGSAGQYEAEATAGRLADAPSAASASGESHADTGSGGQGYQAPKRNRTPSSVKLVRDNDFRSSLRQLSNQENEDLHEKMKTDDAYRDALRSLNHQAASRRKE</sequence>
<dbReference type="EMBL" id="CP035492">
    <property type="protein sequence ID" value="QAY67900.1"/>
    <property type="molecule type" value="Genomic_DNA"/>
</dbReference>
<feature type="transmembrane region" description="Helical" evidence="2">
    <location>
        <begin position="6"/>
        <end position="22"/>
    </location>
</feature>
<evidence type="ECO:0000256" key="1">
    <source>
        <dbReference type="SAM" id="MobiDB-lite"/>
    </source>
</evidence>
<keyword evidence="2" id="KW-0472">Membrane</keyword>
<proteinExistence type="predicted"/>
<feature type="region of interest" description="Disordered" evidence="1">
    <location>
        <begin position="26"/>
        <end position="175"/>
    </location>
</feature>
<accession>A0A4P6EWX9</accession>
<feature type="compositionally biased region" description="Low complexity" evidence="1">
    <location>
        <begin position="52"/>
        <end position="69"/>
    </location>
</feature>
<keyword evidence="2" id="KW-0812">Transmembrane</keyword>
<protein>
    <submittedName>
        <fullName evidence="3">Uncharacterized protein</fullName>
    </submittedName>
</protein>
<name>A0A4P6EWX9_9BACL</name>
<evidence type="ECO:0000256" key="2">
    <source>
        <dbReference type="SAM" id="Phobius"/>
    </source>
</evidence>
<feature type="compositionally biased region" description="Basic and acidic residues" evidence="1">
    <location>
        <begin position="146"/>
        <end position="162"/>
    </location>
</feature>
<organism evidence="3 4">
    <name type="scientific">Paenibacillus protaetiae</name>
    <dbReference type="NCBI Taxonomy" id="2509456"/>
    <lineage>
        <taxon>Bacteria</taxon>
        <taxon>Bacillati</taxon>
        <taxon>Bacillota</taxon>
        <taxon>Bacilli</taxon>
        <taxon>Bacillales</taxon>
        <taxon>Paenibacillaceae</taxon>
        <taxon>Paenibacillus</taxon>
    </lineage>
</organism>
<dbReference type="RefSeq" id="WP_129443146.1">
    <property type="nucleotide sequence ID" value="NZ_CP035492.1"/>
</dbReference>
<keyword evidence="2" id="KW-1133">Transmembrane helix</keyword>
<reference evidence="3 4" key="1">
    <citation type="submission" date="2019-01" db="EMBL/GenBank/DDBJ databases">
        <title>Genome sequencing of strain FW100M-2.</title>
        <authorList>
            <person name="Heo J."/>
            <person name="Kim S.-J."/>
            <person name="Kim J.-S."/>
            <person name="Hong S.-B."/>
            <person name="Kwon S.-W."/>
        </authorList>
    </citation>
    <scope>NUCLEOTIDE SEQUENCE [LARGE SCALE GENOMIC DNA]</scope>
    <source>
        <strain evidence="3 4">FW100M-2</strain>
    </source>
</reference>
<dbReference type="KEGG" id="pprt:ET464_17435"/>
<evidence type="ECO:0000313" key="4">
    <source>
        <dbReference type="Proteomes" id="UP000293568"/>
    </source>
</evidence>
<gene>
    <name evidence="3" type="ORF">ET464_17435</name>
</gene>
<dbReference type="AlphaFoldDB" id="A0A4P6EWX9"/>
<keyword evidence="4" id="KW-1185">Reference proteome</keyword>
<dbReference type="Proteomes" id="UP000293568">
    <property type="component" value="Chromosome"/>
</dbReference>
<evidence type="ECO:0000313" key="3">
    <source>
        <dbReference type="EMBL" id="QAY67900.1"/>
    </source>
</evidence>